<dbReference type="InterPro" id="IPR005198">
    <property type="entry name" value="Glyco_hydro_76"/>
</dbReference>
<feature type="region of interest" description="Disordered" evidence="1">
    <location>
        <begin position="1"/>
        <end position="24"/>
    </location>
</feature>
<protein>
    <submittedName>
        <fullName evidence="4">Thioredoxin domain-containing protein</fullName>
    </submittedName>
</protein>
<dbReference type="Gene3D" id="3.40.30.10">
    <property type="entry name" value="Glutaredoxin"/>
    <property type="match status" value="1"/>
</dbReference>
<evidence type="ECO:0000256" key="1">
    <source>
        <dbReference type="SAM" id="MobiDB-lite"/>
    </source>
</evidence>
<dbReference type="SUPFAM" id="SSF52833">
    <property type="entry name" value="Thioredoxin-like"/>
    <property type="match status" value="1"/>
</dbReference>
<dbReference type="PANTHER" id="PTHR42899:SF1">
    <property type="entry name" value="SPERMATOGENESIS-ASSOCIATED PROTEIN 20"/>
    <property type="match status" value="1"/>
</dbReference>
<name>A0A419EYQ0_9BACT</name>
<proteinExistence type="predicted"/>
<sequence>MADKKTMQTGIPSPEKRAKLPPDGGSEFNRLIHEKSPYLLQHAHNPVDWYPWGKEAFVRAERENKPIFLSVGYSTCHWCHVMERESFESEEIADVLNKHYVSVKVDREERPDIDEIYMNATQLIAGRGGWPNSVWLLPDGRPWYAGTYFPPDDMHGRPGFRTVLLRLAEFWHMKRPDVEAQANQLADVMKRISSGQHVEATGEPKRTLVEQAFRELRNSFDERLGGFGDAPKFPPHGSLGLIFHHYQKSRDEDLLNMATRTLDAMALGGIRDHVGGGFHRYSTDAQWLLPHFEKMLYDNAQLSRAYTNGYLATKNEHYREIAEEIFDWMLREMLDKDGGFHSALDADSEGEEGKFYVWRRDEVVAILGPEDAELFCRAYNIEEEGNFHDESTGARTGANIPHLRKALAEIAQDESLSPEDLRTHLDRDRRKLLEHRSRRIWPHLDDKVLASWNGLMIASLAYAGRNLKEARYTSAAEKAATFILTKMRKDGRLLRSYREGTAKLAAYLDDYAFLADGLLELYETTQNKRWLDEAEALVGVLLKHYYDKSDGGFFFTADDHESLLTRSKDPYDKAIPSGNGTAARVLVRLACHTGNRDYLKFAESIFRAFLGLMQRGPRAVESMILALDMYLDELPSLTSAEARRVKTSEAAEDKPDTFARKKPVSAEAFVSRLFVAPGGTVNLGIKLAIDGGWHINSNAPPQNHLAPTSLELKECPSVRLDKVVYPPGKNLTIASNAEPLSVYDGETWLFASLKVKKNASEGKPRLDFEIHFQACDDRSCLSPETVKLSLFVEIRKGAIAGEGRHRRIFEPFKHKKPRA</sequence>
<dbReference type="InterPro" id="IPR008928">
    <property type="entry name" value="6-hairpin_glycosidase_sf"/>
</dbReference>
<dbReference type="Gene3D" id="1.50.10.10">
    <property type="match status" value="1"/>
</dbReference>
<dbReference type="PANTHER" id="PTHR42899">
    <property type="entry name" value="SPERMATOGENESIS-ASSOCIATED PROTEIN 20"/>
    <property type="match status" value="1"/>
</dbReference>
<evidence type="ECO:0000313" key="5">
    <source>
        <dbReference type="Proteomes" id="UP000285961"/>
    </source>
</evidence>
<evidence type="ECO:0000259" key="3">
    <source>
        <dbReference type="Pfam" id="PF11412"/>
    </source>
</evidence>
<feature type="domain" description="Spermatogenesis-associated protein 20-like TRX" evidence="2">
    <location>
        <begin position="29"/>
        <end position="189"/>
    </location>
</feature>
<dbReference type="InterPro" id="IPR012341">
    <property type="entry name" value="6hp_glycosidase-like_sf"/>
</dbReference>
<dbReference type="SUPFAM" id="SSF48208">
    <property type="entry name" value="Six-hairpin glycosidases"/>
    <property type="match status" value="1"/>
</dbReference>
<dbReference type="Pfam" id="PF03663">
    <property type="entry name" value="Glyco_hydro_76"/>
    <property type="match status" value="1"/>
</dbReference>
<evidence type="ECO:0000313" key="4">
    <source>
        <dbReference type="EMBL" id="RJP70304.1"/>
    </source>
</evidence>
<dbReference type="Gene3D" id="1.50.10.20">
    <property type="match status" value="1"/>
</dbReference>
<organism evidence="4 5">
    <name type="scientific">Candidatus Abyssobacteria bacterium SURF_17</name>
    <dbReference type="NCBI Taxonomy" id="2093361"/>
    <lineage>
        <taxon>Bacteria</taxon>
        <taxon>Pseudomonadati</taxon>
        <taxon>Candidatus Hydrogenedentota</taxon>
        <taxon>Candidatus Abyssobacteria</taxon>
    </lineage>
</organism>
<feature type="domain" description="Thiol:disulfide interchange protein DsbD N-terminal" evidence="3">
    <location>
        <begin position="675"/>
        <end position="787"/>
    </location>
</feature>
<reference evidence="4 5" key="1">
    <citation type="journal article" date="2017" name="ISME J.">
        <title>Energy and carbon metabolisms in a deep terrestrial subsurface fluid microbial community.</title>
        <authorList>
            <person name="Momper L."/>
            <person name="Jungbluth S.P."/>
            <person name="Lee M.D."/>
            <person name="Amend J.P."/>
        </authorList>
    </citation>
    <scope>NUCLEOTIDE SEQUENCE [LARGE SCALE GENOMIC DNA]</scope>
    <source>
        <strain evidence="4">SURF_17</strain>
    </source>
</reference>
<accession>A0A419EYQ0</accession>
<dbReference type="Pfam" id="PF11412">
    <property type="entry name" value="DsbD_N"/>
    <property type="match status" value="1"/>
</dbReference>
<evidence type="ECO:0000259" key="2">
    <source>
        <dbReference type="Pfam" id="PF03190"/>
    </source>
</evidence>
<dbReference type="Pfam" id="PF03190">
    <property type="entry name" value="Thioredox_DsbH"/>
    <property type="match status" value="1"/>
</dbReference>
<dbReference type="InterPro" id="IPR004879">
    <property type="entry name" value="Ssp411-like_TRX"/>
</dbReference>
<dbReference type="Proteomes" id="UP000285961">
    <property type="component" value="Unassembled WGS sequence"/>
</dbReference>
<dbReference type="EMBL" id="QZKI01000071">
    <property type="protein sequence ID" value="RJP70304.1"/>
    <property type="molecule type" value="Genomic_DNA"/>
</dbReference>
<dbReference type="InterPro" id="IPR024705">
    <property type="entry name" value="Ssp411"/>
</dbReference>
<dbReference type="GO" id="GO:0005975">
    <property type="term" value="P:carbohydrate metabolic process"/>
    <property type="evidence" value="ECO:0007669"/>
    <property type="project" value="InterPro"/>
</dbReference>
<dbReference type="CDD" id="cd02955">
    <property type="entry name" value="SSP411"/>
    <property type="match status" value="1"/>
</dbReference>
<gene>
    <name evidence="4" type="ORF">C4532_09410</name>
</gene>
<comment type="caution">
    <text evidence="4">The sequence shown here is derived from an EMBL/GenBank/DDBJ whole genome shotgun (WGS) entry which is preliminary data.</text>
</comment>
<dbReference type="InterPro" id="IPR036249">
    <property type="entry name" value="Thioredoxin-like_sf"/>
</dbReference>
<dbReference type="AlphaFoldDB" id="A0A419EYQ0"/>
<dbReference type="InterPro" id="IPR028250">
    <property type="entry name" value="DsbDN"/>
</dbReference>